<dbReference type="Proteomes" id="UP001590950">
    <property type="component" value="Unassembled WGS sequence"/>
</dbReference>
<proteinExistence type="predicted"/>
<accession>A0ABR4ANT0</accession>
<gene>
    <name evidence="2" type="ORF">N7G274_001411</name>
</gene>
<organism evidence="2 3">
    <name type="scientific">Stereocaulon virgatum</name>
    <dbReference type="NCBI Taxonomy" id="373712"/>
    <lineage>
        <taxon>Eukaryota</taxon>
        <taxon>Fungi</taxon>
        <taxon>Dikarya</taxon>
        <taxon>Ascomycota</taxon>
        <taxon>Pezizomycotina</taxon>
        <taxon>Lecanoromycetes</taxon>
        <taxon>OSLEUM clade</taxon>
        <taxon>Lecanoromycetidae</taxon>
        <taxon>Lecanorales</taxon>
        <taxon>Lecanorineae</taxon>
        <taxon>Stereocaulaceae</taxon>
        <taxon>Stereocaulon</taxon>
    </lineage>
</organism>
<protein>
    <submittedName>
        <fullName evidence="2">Uncharacterized protein</fullName>
    </submittedName>
</protein>
<keyword evidence="3" id="KW-1185">Reference proteome</keyword>
<feature type="region of interest" description="Disordered" evidence="1">
    <location>
        <begin position="1"/>
        <end position="137"/>
    </location>
</feature>
<feature type="compositionally biased region" description="Polar residues" evidence="1">
    <location>
        <begin position="12"/>
        <end position="23"/>
    </location>
</feature>
<evidence type="ECO:0000256" key="1">
    <source>
        <dbReference type="SAM" id="MobiDB-lite"/>
    </source>
</evidence>
<dbReference type="EMBL" id="JBEFKJ010000003">
    <property type="protein sequence ID" value="KAL2047390.1"/>
    <property type="molecule type" value="Genomic_DNA"/>
</dbReference>
<evidence type="ECO:0000313" key="2">
    <source>
        <dbReference type="EMBL" id="KAL2047390.1"/>
    </source>
</evidence>
<name>A0ABR4ANT0_9LECA</name>
<comment type="caution">
    <text evidence="2">The sequence shown here is derived from an EMBL/GenBank/DDBJ whole genome shotgun (WGS) entry which is preliminary data.</text>
</comment>
<dbReference type="SUPFAM" id="SSF52047">
    <property type="entry name" value="RNI-like"/>
    <property type="match status" value="1"/>
</dbReference>
<reference evidence="2 3" key="1">
    <citation type="submission" date="2024-09" db="EMBL/GenBank/DDBJ databases">
        <title>Rethinking Asexuality: The Enigmatic Case of Functional Sexual Genes in Lepraria (Stereocaulaceae).</title>
        <authorList>
            <person name="Doellman M."/>
            <person name="Sun Y."/>
            <person name="Barcenas-Pena A."/>
            <person name="Lumbsch H.T."/>
            <person name="Grewe F."/>
        </authorList>
    </citation>
    <scope>NUCLEOTIDE SEQUENCE [LARGE SCALE GENOMIC DNA]</scope>
    <source>
        <strain evidence="2 3">Mercado 3170</strain>
    </source>
</reference>
<evidence type="ECO:0000313" key="3">
    <source>
        <dbReference type="Proteomes" id="UP001590950"/>
    </source>
</evidence>
<sequence length="536" mass="60051">MPKKRAAAYATKPSSPAHTSLSPSEKPKDASHSLTSRAIPTSNSVNDRIQQLRLSQGSKNARASSDVLNPSANPTLPPLLRDILQLADAPPPRPRPGLRVTGRMRGPAGPVPPSWLNRRDNGTNSQARLRTPRHDTARAQRERLPGSFLPEEGSLIATTLKALAGNWPWHTRYDQYHLATIPIRYKEALLHYIAYYNAPGLDKAGLEVLFLDESELEDATGAEGLTHLDLATFIGISLNLGEVKELFSANKATASTTEKQDAIPESWDTLEFRFQPSSLSRFHSLTHLSLSHPSSTVKWKGLLDLAPHLMTLTHLSLAYWPTPTLSPNSTTAYTETPRGAVPYGARSYYSGFDGDWSEAAFLLRRLGKSTICLKWLDLTGCGYWVPALYHKQIDWFGGWQGLETVKVGQGWIPSCFGKDSDKRAWLQIYRQAPGYASVEERNRLREWVQLERRNLHTENMVNARIDHARKQAIGSGPEQLGEERVVGDSNNDWRHAAPDRSALGYRCSRVVFERDWDDEWIREAIVDLCERFCTAQ</sequence>
<feature type="compositionally biased region" description="Polar residues" evidence="1">
    <location>
        <begin position="32"/>
        <end position="74"/>
    </location>
</feature>